<keyword evidence="3 15" id="KW-0028">Amino-acid biosynthesis</keyword>
<dbReference type="GO" id="GO:0009097">
    <property type="term" value="P:isoleucine biosynthetic process"/>
    <property type="evidence" value="ECO:0007669"/>
    <property type="project" value="UniProtKB-UniRule"/>
</dbReference>
<comment type="cofactor">
    <cofactor evidence="1 15">
        <name>Mg(2+)</name>
        <dbReference type="ChEBI" id="CHEBI:18420"/>
    </cofactor>
</comment>
<feature type="binding site" evidence="15">
    <location>
        <position position="84"/>
    </location>
    <ligand>
        <name>Mg(2+)</name>
        <dbReference type="ChEBI" id="CHEBI:18420"/>
    </ligand>
</feature>
<dbReference type="OrthoDB" id="9807077at2"/>
<dbReference type="FunFam" id="3.50.30.80:FF:000001">
    <property type="entry name" value="Dihydroxy-acid dehydratase"/>
    <property type="match status" value="1"/>
</dbReference>
<feature type="binding site" evidence="15">
    <location>
        <position position="126"/>
    </location>
    <ligand>
        <name>Mg(2+)</name>
        <dbReference type="ChEBI" id="CHEBI:18420"/>
    </ligand>
</feature>
<accession>A0A5J6ZAU5</accession>
<keyword evidence="10 15" id="KW-0100">Branched-chain amino acid biosynthesis</keyword>
<feature type="binding site" description="via carbamate group" evidence="15">
    <location>
        <position position="127"/>
    </location>
    <ligand>
        <name>Mg(2+)</name>
        <dbReference type="ChEBI" id="CHEBI:18420"/>
    </ligand>
</feature>
<dbReference type="GO" id="GO:0009099">
    <property type="term" value="P:L-valine biosynthetic process"/>
    <property type="evidence" value="ECO:0007669"/>
    <property type="project" value="UniProtKB-UniRule"/>
</dbReference>
<dbReference type="InterPro" id="IPR042096">
    <property type="entry name" value="Dihydro-acid_dehy_C"/>
</dbReference>
<dbReference type="InterPro" id="IPR004404">
    <property type="entry name" value="DihydroxyA_deHydtase"/>
</dbReference>
<organism evidence="18 19">
    <name type="scientific">Corynebacterium urogenitale</name>
    <dbReference type="NCBI Taxonomy" id="2487892"/>
    <lineage>
        <taxon>Bacteria</taxon>
        <taxon>Bacillati</taxon>
        <taxon>Actinomycetota</taxon>
        <taxon>Actinomycetes</taxon>
        <taxon>Mycobacteriales</taxon>
        <taxon>Corynebacteriaceae</taxon>
        <taxon>Corynebacterium</taxon>
    </lineage>
</organism>
<evidence type="ECO:0000256" key="2">
    <source>
        <dbReference type="ARBA" id="ARBA00006486"/>
    </source>
</evidence>
<keyword evidence="5 15" id="KW-0479">Metal-binding</keyword>
<comment type="cofactor">
    <cofactor evidence="15">
        <name>[2Fe-2S] cluster</name>
        <dbReference type="ChEBI" id="CHEBI:190135"/>
    </cofactor>
    <text evidence="15">Binds 1 [2Fe-2S] cluster per subunit. This cluster acts as a Lewis acid cofactor.</text>
</comment>
<dbReference type="Gene3D" id="3.50.30.80">
    <property type="entry name" value="IlvD/EDD C-terminal domain-like"/>
    <property type="match status" value="1"/>
</dbReference>
<dbReference type="Proteomes" id="UP000326711">
    <property type="component" value="Chromosome"/>
</dbReference>
<dbReference type="PROSITE" id="PS00887">
    <property type="entry name" value="ILVD_EDD_2"/>
    <property type="match status" value="1"/>
</dbReference>
<comment type="function">
    <text evidence="15">Functions in the biosynthesis of branched-chain amino acids. Catalyzes the dehydration of (2R,3R)-2,3-dihydroxy-3-methylpentanoate (2,3-dihydroxy-3-methylvalerate) into 2-oxo-3-methylpentanoate (2-oxo-3-methylvalerate) and of (2R)-2,3-dihydroxy-3-methylbutanoate (2,3-dihydroxyisovalerate) into 2-oxo-3-methylbutanoate (2-oxoisovalerate), the penultimate precursor to L-isoleucine and L-valine, respectively.</text>
</comment>
<dbReference type="NCBIfam" id="NF009103">
    <property type="entry name" value="PRK12448.1"/>
    <property type="match status" value="1"/>
</dbReference>
<keyword evidence="9 15" id="KW-0456">Lyase</keyword>
<evidence type="ECO:0000313" key="19">
    <source>
        <dbReference type="Proteomes" id="UP000326711"/>
    </source>
</evidence>
<dbReference type="HAMAP" id="MF_00012">
    <property type="entry name" value="IlvD"/>
    <property type="match status" value="1"/>
</dbReference>
<comment type="pathway">
    <text evidence="12 15">Amino-acid biosynthesis; L-valine biosynthesis; L-valine from pyruvate: step 3/4.</text>
</comment>
<keyword evidence="7 15" id="KW-0408">Iron</keyword>
<sequence>MNAIPLRSSVTTQGRNAAGARALWRATGMTDEDFDNKPIIAIANSYTQFVPGHVHLKDVGDIVAEAIREAGGVPREFNTIAVDDGIAMGHAGMLYSLPSREIISDAVEYMVNGHAADALVCISNCDKITPGMLNAAMRLNIPVVFVSGGPMEAGKAVVVDGVAQAPTDLITAISASASEQVSAQNLLTVEQAACPTCGSCSGMFTANSMNCLTEALGLSLPGNGSTLATHEARRQLFTDAGTTIVELCRRYYGEGDESVLPQNIATREAFENAMALDMAMGGSTNTVLHILAAAEEGGVDFTLHDIDELSKRVPCLSKVSPNSDYHMEDVHRGGGIPAILGELYRGGKLNEGVHSVHSATLKEWLLHWDIRSGEPSDEAIELFYAAPGGVRTTEPFSTNNRWSELDTDAENGVIRDVDHAYTADGGLVILRGNLAEDGAVIKSAGVDPSVWHFEGKALVVESQEDAVRVILDKKVQPGHVVVVRYEGPSGGPGMQEMLHPTAFLKGAGLGKKCALITDGRFSGGSSGISVGHISPEAAHGGLIGLVRDGDPILIDVHERRLELQISDEEIAKRREEMEATDKPWTPTTRKRTVTKALRAYASMATSADRGAVREVK</sequence>
<dbReference type="InterPro" id="IPR056740">
    <property type="entry name" value="ILV_EDD_C"/>
</dbReference>
<evidence type="ECO:0000256" key="15">
    <source>
        <dbReference type="HAMAP-Rule" id="MF_00012"/>
    </source>
</evidence>
<comment type="subunit">
    <text evidence="15">Homodimer.</text>
</comment>
<protein>
    <recommendedName>
        <fullName evidence="14 15">Dihydroxy-acid dehydratase</fullName>
        <shortName evidence="15">DAD</shortName>
        <ecNumber evidence="14 15">4.2.1.9</ecNumber>
    </recommendedName>
</protein>
<keyword evidence="4 15" id="KW-0001">2Fe-2S</keyword>
<comment type="caution">
    <text evidence="15">Lacks conserved residue(s) required for the propagation of feature annotation.</text>
</comment>
<evidence type="ECO:0000256" key="1">
    <source>
        <dbReference type="ARBA" id="ARBA00001946"/>
    </source>
</evidence>
<evidence type="ECO:0000256" key="4">
    <source>
        <dbReference type="ARBA" id="ARBA00022714"/>
    </source>
</evidence>
<dbReference type="InterPro" id="IPR000581">
    <property type="entry name" value="ILV_EDD_N"/>
</dbReference>
<dbReference type="AlphaFoldDB" id="A0A5J6ZAU5"/>
<dbReference type="UniPathway" id="UPA00047">
    <property type="reaction ID" value="UER00057"/>
</dbReference>
<feature type="modified residue" description="N6-carboxylysine" evidence="15">
    <location>
        <position position="127"/>
    </location>
</feature>
<evidence type="ECO:0000256" key="9">
    <source>
        <dbReference type="ARBA" id="ARBA00023239"/>
    </source>
</evidence>
<dbReference type="SUPFAM" id="SSF143975">
    <property type="entry name" value="IlvD/EDD N-terminal domain-like"/>
    <property type="match status" value="1"/>
</dbReference>
<dbReference type="PROSITE" id="PS00886">
    <property type="entry name" value="ILVD_EDD_1"/>
    <property type="match status" value="1"/>
</dbReference>
<evidence type="ECO:0000256" key="13">
    <source>
        <dbReference type="ARBA" id="ARBA00029437"/>
    </source>
</evidence>
<evidence type="ECO:0000256" key="12">
    <source>
        <dbReference type="ARBA" id="ARBA00029436"/>
    </source>
</evidence>
<dbReference type="SUPFAM" id="SSF52016">
    <property type="entry name" value="LeuD/IlvD-like"/>
    <property type="match status" value="1"/>
</dbReference>
<dbReference type="InterPro" id="IPR020558">
    <property type="entry name" value="DiOHA_6PGluconate_deHydtase_CS"/>
</dbReference>
<evidence type="ECO:0000256" key="14">
    <source>
        <dbReference type="ARBA" id="ARBA00029490"/>
    </source>
</evidence>
<gene>
    <name evidence="15 18" type="primary">ilvD</name>
    <name evidence="18" type="ORF">CUROG_06495</name>
</gene>
<dbReference type="Pfam" id="PF24877">
    <property type="entry name" value="ILV_EDD_C"/>
    <property type="match status" value="1"/>
</dbReference>
<dbReference type="GO" id="GO:0051537">
    <property type="term" value="F:2 iron, 2 sulfur cluster binding"/>
    <property type="evidence" value="ECO:0007669"/>
    <property type="project" value="UniProtKB-UniRule"/>
</dbReference>
<comment type="catalytic activity">
    <reaction evidence="15">
        <text>(2R,3R)-2,3-dihydroxy-3-methylpentanoate = (S)-3-methyl-2-oxopentanoate + H2O</text>
        <dbReference type="Rhea" id="RHEA:27694"/>
        <dbReference type="ChEBI" id="CHEBI:15377"/>
        <dbReference type="ChEBI" id="CHEBI:35146"/>
        <dbReference type="ChEBI" id="CHEBI:49258"/>
        <dbReference type="EC" id="4.2.1.9"/>
    </reaction>
</comment>
<comment type="pathway">
    <text evidence="13 15">Amino-acid biosynthesis; L-isoleucine biosynthesis; L-isoleucine from 2-oxobutanoate: step 3/4.</text>
</comment>
<evidence type="ECO:0000256" key="6">
    <source>
        <dbReference type="ARBA" id="ARBA00022842"/>
    </source>
</evidence>
<evidence type="ECO:0000256" key="11">
    <source>
        <dbReference type="ARBA" id="ARBA00029304"/>
    </source>
</evidence>
<dbReference type="UniPathway" id="UPA00049">
    <property type="reaction ID" value="UER00061"/>
</dbReference>
<feature type="binding site" evidence="15">
    <location>
        <position position="496"/>
    </location>
    <ligand>
        <name>Mg(2+)</name>
        <dbReference type="ChEBI" id="CHEBI:18420"/>
    </ligand>
</feature>
<dbReference type="InterPro" id="IPR037237">
    <property type="entry name" value="IlvD/EDD_N"/>
</dbReference>
<reference evidence="19" key="1">
    <citation type="submission" date="2019-10" db="EMBL/GenBank/DDBJ databases">
        <title>Complete genome sequence of Corynebacterium urogenitalis DSM 108747, isolated from the genital tract of a cow.</title>
        <authorList>
            <person name="Ruckert C."/>
            <person name="Ballas P."/>
            <person name="Wagener K."/>
            <person name="Drillich M."/>
            <person name="Kaempfer P."/>
            <person name="Busse H.-J."/>
            <person name="Ehling-Schulz M."/>
        </authorList>
    </citation>
    <scope>NUCLEOTIDE SEQUENCE [LARGE SCALE GENOMIC DNA]</scope>
    <source>
        <strain evidence="19">LMM 1652</strain>
    </source>
</reference>
<dbReference type="GO" id="GO:0000287">
    <property type="term" value="F:magnesium ion binding"/>
    <property type="evidence" value="ECO:0007669"/>
    <property type="project" value="UniProtKB-UniRule"/>
</dbReference>
<feature type="domain" description="Dihydroxy-acid/6-phosphogluconate dehydratase C-terminal" evidence="17">
    <location>
        <begin position="413"/>
        <end position="611"/>
    </location>
</feature>
<dbReference type="EC" id="4.2.1.9" evidence="14 15"/>
<evidence type="ECO:0000256" key="10">
    <source>
        <dbReference type="ARBA" id="ARBA00023304"/>
    </source>
</evidence>
<dbReference type="NCBIfam" id="TIGR00110">
    <property type="entry name" value="ilvD"/>
    <property type="match status" value="1"/>
</dbReference>
<evidence type="ECO:0000256" key="7">
    <source>
        <dbReference type="ARBA" id="ARBA00023004"/>
    </source>
</evidence>
<dbReference type="KEGG" id="cuo:CUROG_06495"/>
<evidence type="ECO:0000256" key="5">
    <source>
        <dbReference type="ARBA" id="ARBA00022723"/>
    </source>
</evidence>
<keyword evidence="19" id="KW-1185">Reference proteome</keyword>
<evidence type="ECO:0000313" key="18">
    <source>
        <dbReference type="EMBL" id="QFQ02657.1"/>
    </source>
</evidence>
<evidence type="ECO:0000256" key="3">
    <source>
        <dbReference type="ARBA" id="ARBA00022605"/>
    </source>
</evidence>
<proteinExistence type="inferred from homology"/>
<evidence type="ECO:0000259" key="17">
    <source>
        <dbReference type="Pfam" id="PF24877"/>
    </source>
</evidence>
<dbReference type="RefSeq" id="WP_151902994.1">
    <property type="nucleotide sequence ID" value="NZ_CP045032.1"/>
</dbReference>
<dbReference type="PANTHER" id="PTHR43661">
    <property type="entry name" value="D-XYLONATE DEHYDRATASE"/>
    <property type="match status" value="1"/>
</dbReference>
<dbReference type="Pfam" id="PF00920">
    <property type="entry name" value="ILVD_EDD_N"/>
    <property type="match status" value="1"/>
</dbReference>
<comment type="similarity">
    <text evidence="2 15">Belongs to the IlvD/Edd family.</text>
</comment>
<dbReference type="GO" id="GO:0005829">
    <property type="term" value="C:cytosol"/>
    <property type="evidence" value="ECO:0007669"/>
    <property type="project" value="TreeGrafter"/>
</dbReference>
<dbReference type="EMBL" id="CP045032">
    <property type="protein sequence ID" value="QFQ02657.1"/>
    <property type="molecule type" value="Genomic_DNA"/>
</dbReference>
<dbReference type="PANTHER" id="PTHR43661:SF3">
    <property type="entry name" value="D-XYLONATE DEHYDRATASE YAGF-RELATED"/>
    <property type="match status" value="1"/>
</dbReference>
<keyword evidence="8 15" id="KW-0411">Iron-sulfur</keyword>
<comment type="catalytic activity">
    <reaction evidence="11">
        <text>(2R)-2,3-dihydroxy-3-methylbutanoate = 3-methyl-2-oxobutanoate + H2O</text>
        <dbReference type="Rhea" id="RHEA:24809"/>
        <dbReference type="ChEBI" id="CHEBI:11851"/>
        <dbReference type="ChEBI" id="CHEBI:15377"/>
        <dbReference type="ChEBI" id="CHEBI:49072"/>
        <dbReference type="EC" id="4.2.1.9"/>
    </reaction>
    <physiologicalReaction direction="left-to-right" evidence="11">
        <dbReference type="Rhea" id="RHEA:24810"/>
    </physiologicalReaction>
</comment>
<feature type="domain" description="Dihydroxy-acid/6-phosphogluconate dehydratase N-terminal" evidence="16">
    <location>
        <begin position="37"/>
        <end position="363"/>
    </location>
</feature>
<keyword evidence="6 15" id="KW-0460">Magnesium</keyword>
<name>A0A5J6ZAU5_9CORY</name>
<evidence type="ECO:0000256" key="8">
    <source>
        <dbReference type="ARBA" id="ARBA00023014"/>
    </source>
</evidence>
<dbReference type="GO" id="GO:0004160">
    <property type="term" value="F:dihydroxy-acid dehydratase activity"/>
    <property type="evidence" value="ECO:0007669"/>
    <property type="project" value="UniProtKB-UniRule"/>
</dbReference>
<evidence type="ECO:0000259" key="16">
    <source>
        <dbReference type="Pfam" id="PF00920"/>
    </source>
</evidence>
<feature type="active site" description="Proton acceptor" evidence="15">
    <location>
        <position position="522"/>
    </location>
</feature>